<dbReference type="Proteomes" id="UP000187085">
    <property type="component" value="Unassembled WGS sequence"/>
</dbReference>
<dbReference type="AlphaFoldDB" id="A0A1R1LJQ0"/>
<dbReference type="GO" id="GO:0016989">
    <property type="term" value="F:sigma factor antagonist activity"/>
    <property type="evidence" value="ECO:0007669"/>
    <property type="project" value="TreeGrafter"/>
</dbReference>
<feature type="region of interest" description="Disordered" evidence="1">
    <location>
        <begin position="278"/>
        <end position="299"/>
    </location>
</feature>
<proteinExistence type="predicted"/>
<evidence type="ECO:0000259" key="3">
    <source>
        <dbReference type="Pfam" id="PF10099"/>
    </source>
</evidence>
<keyword evidence="2" id="KW-0812">Transmembrane</keyword>
<gene>
    <name evidence="4" type="ORF">BKD30_03325</name>
</gene>
<feature type="compositionally biased region" description="Basic and acidic residues" evidence="1">
    <location>
        <begin position="1"/>
        <end position="12"/>
    </location>
</feature>
<dbReference type="InterPro" id="IPR051474">
    <property type="entry name" value="Anti-sigma-K/W_factor"/>
</dbReference>
<dbReference type="EMBL" id="MRDE01000016">
    <property type="protein sequence ID" value="OMH27686.1"/>
    <property type="molecule type" value="Genomic_DNA"/>
</dbReference>
<evidence type="ECO:0000313" key="4">
    <source>
        <dbReference type="EMBL" id="OMH27686.1"/>
    </source>
</evidence>
<dbReference type="PANTHER" id="PTHR37461">
    <property type="entry name" value="ANTI-SIGMA-K FACTOR RSKA"/>
    <property type="match status" value="1"/>
</dbReference>
<evidence type="ECO:0000256" key="1">
    <source>
        <dbReference type="SAM" id="MobiDB-lite"/>
    </source>
</evidence>
<keyword evidence="2" id="KW-1133">Transmembrane helix</keyword>
<feature type="compositionally biased region" description="Basic and acidic residues" evidence="1">
    <location>
        <begin position="92"/>
        <end position="130"/>
    </location>
</feature>
<evidence type="ECO:0000313" key="5">
    <source>
        <dbReference type="Proteomes" id="UP000187085"/>
    </source>
</evidence>
<comment type="caution">
    <text evidence="4">The sequence shown here is derived from an EMBL/GenBank/DDBJ whole genome shotgun (WGS) entry which is preliminary data.</text>
</comment>
<protein>
    <recommendedName>
        <fullName evidence="3">Anti-sigma K factor RskA C-terminal domain-containing protein</fullName>
    </recommendedName>
</protein>
<dbReference type="InterPro" id="IPR018764">
    <property type="entry name" value="RskA_C"/>
</dbReference>
<dbReference type="PANTHER" id="PTHR37461:SF1">
    <property type="entry name" value="ANTI-SIGMA-K FACTOR RSKA"/>
    <property type="match status" value="1"/>
</dbReference>
<dbReference type="RefSeq" id="WP_076701921.1">
    <property type="nucleotide sequence ID" value="NZ_MRDE01000016.1"/>
</dbReference>
<name>A0A1R1LJQ0_9MICC</name>
<keyword evidence="5" id="KW-1185">Reference proteome</keyword>
<sequence>MSDHHDDEREPDFSDVETELGLALPPVQPRSEVKARVMAAIAELPQRPAGPVAASDDVPVAAADDVPVAAADDGQVPASGRTVVGQRGASARHRDDREHRDDRHRDDRHRDDRHRDDRDDREHRDNPDDRDTVVQLRRWRRTAAWLGAAAAVLLVAGVVLGGWAANLNQQRIAAEQQLTTQNAQRDAALSVFTAPDAVIRAGKAGNGGSVSVASSKSLNRSAVISRDLPALAPDKTYELWYIAGQQARPAGTFTASTGVTYTALEGRLDGATHIGLTVEPAGGSPAPTTKPIVVQPTTA</sequence>
<reference evidence="4 5" key="1">
    <citation type="submission" date="2016-12" db="EMBL/GenBank/DDBJ databases">
        <title>Draft genome of Tersicoccus phoenicis 1P05MA.</title>
        <authorList>
            <person name="Nakajima Y."/>
            <person name="Yoshizawa S."/>
            <person name="Nakamura K."/>
            <person name="Ogura Y."/>
            <person name="Hayashi T."/>
            <person name="Kogure K."/>
        </authorList>
    </citation>
    <scope>NUCLEOTIDE SEQUENCE [LARGE SCALE GENOMIC DNA]</scope>
    <source>
        <strain evidence="4 5">1p05MA</strain>
    </source>
</reference>
<dbReference type="STRING" id="554083.BKD30_03325"/>
<evidence type="ECO:0000256" key="2">
    <source>
        <dbReference type="SAM" id="Phobius"/>
    </source>
</evidence>
<keyword evidence="2" id="KW-0472">Membrane</keyword>
<organism evidence="4 5">
    <name type="scientific">Tersicoccus phoenicis</name>
    <dbReference type="NCBI Taxonomy" id="554083"/>
    <lineage>
        <taxon>Bacteria</taxon>
        <taxon>Bacillati</taxon>
        <taxon>Actinomycetota</taxon>
        <taxon>Actinomycetes</taxon>
        <taxon>Micrococcales</taxon>
        <taxon>Micrococcaceae</taxon>
        <taxon>Tersicoccus</taxon>
    </lineage>
</organism>
<dbReference type="Pfam" id="PF10099">
    <property type="entry name" value="RskA_C"/>
    <property type="match status" value="1"/>
</dbReference>
<feature type="compositionally biased region" description="Low complexity" evidence="1">
    <location>
        <begin position="64"/>
        <end position="78"/>
    </location>
</feature>
<dbReference type="GO" id="GO:0006417">
    <property type="term" value="P:regulation of translation"/>
    <property type="evidence" value="ECO:0007669"/>
    <property type="project" value="TreeGrafter"/>
</dbReference>
<feature type="domain" description="Anti-sigma K factor RskA C-terminal" evidence="3">
    <location>
        <begin position="146"/>
        <end position="292"/>
    </location>
</feature>
<feature type="region of interest" description="Disordered" evidence="1">
    <location>
        <begin position="64"/>
        <end position="130"/>
    </location>
</feature>
<dbReference type="GO" id="GO:0005886">
    <property type="term" value="C:plasma membrane"/>
    <property type="evidence" value="ECO:0007669"/>
    <property type="project" value="InterPro"/>
</dbReference>
<feature type="region of interest" description="Disordered" evidence="1">
    <location>
        <begin position="1"/>
        <end position="31"/>
    </location>
</feature>
<accession>A0A1R1LJQ0</accession>
<feature type="transmembrane region" description="Helical" evidence="2">
    <location>
        <begin position="143"/>
        <end position="165"/>
    </location>
</feature>
<dbReference type="OrthoDB" id="153510at2"/>